<protein>
    <submittedName>
        <fullName evidence="1">Uncharacterized protein</fullName>
    </submittedName>
</protein>
<dbReference type="EMBL" id="JAVSKO010000005">
    <property type="protein sequence ID" value="MDT3468921.1"/>
    <property type="molecule type" value="Genomic_DNA"/>
</dbReference>
<evidence type="ECO:0000313" key="2">
    <source>
        <dbReference type="Proteomes" id="UP001251948"/>
    </source>
</evidence>
<proteinExistence type="predicted"/>
<dbReference type="Proteomes" id="UP001251948">
    <property type="component" value="Unassembled WGS sequence"/>
</dbReference>
<sequence>MADDDHFVEIRYSNDGGHNWQNWKRRSIGKTGQYEQRVRVHRLGRFRQRVFEIKVSSPRKSDLLTAVVTFEPTDD</sequence>
<accession>A0AAJ2JBZ6</accession>
<comment type="caution">
    <text evidence="1">The sequence shown here is derived from an EMBL/GenBank/DDBJ whole genome shotgun (WGS) entry which is preliminary data.</text>
</comment>
<name>A0AAJ2JBZ6_STEMA</name>
<reference evidence="1" key="1">
    <citation type="submission" date="2023-07" db="EMBL/GenBank/DDBJ databases">
        <title>Comparative genomics of clinical Stenotrophomonas maltophilia isolates reveals regions of diversity which correlate with colonization and persistence in vivo.</title>
        <authorList>
            <person name="Mcdaniel M.S."/>
            <person name="Swords W.E."/>
            <person name="Sumpter N.A."/>
            <person name="Lindgren N.R."/>
            <person name="Billiot C.E."/>
        </authorList>
    </citation>
    <scope>NUCLEOTIDE SEQUENCE</scope>
    <source>
        <strain evidence="1">Ism4</strain>
    </source>
</reference>
<organism evidence="1 2">
    <name type="scientific">Stenotrophomonas maltophilia</name>
    <name type="common">Pseudomonas maltophilia</name>
    <name type="synonym">Xanthomonas maltophilia</name>
    <dbReference type="NCBI Taxonomy" id="40324"/>
    <lineage>
        <taxon>Bacteria</taxon>
        <taxon>Pseudomonadati</taxon>
        <taxon>Pseudomonadota</taxon>
        <taxon>Gammaproteobacteria</taxon>
        <taxon>Lysobacterales</taxon>
        <taxon>Lysobacteraceae</taxon>
        <taxon>Stenotrophomonas</taxon>
        <taxon>Stenotrophomonas maltophilia group</taxon>
    </lineage>
</organism>
<evidence type="ECO:0000313" key="1">
    <source>
        <dbReference type="EMBL" id="MDT3468921.1"/>
    </source>
</evidence>
<dbReference type="RefSeq" id="WP_312562646.1">
    <property type="nucleotide sequence ID" value="NZ_JAVSKO010000005.1"/>
</dbReference>
<gene>
    <name evidence="1" type="ORF">ROV92_13105</name>
</gene>
<dbReference type="AlphaFoldDB" id="A0AAJ2JBZ6"/>